<sequence length="293" mass="31997">MAIIQNNSDPLLSDFLKACTNNDAALALQLAPEREPALLTFGLNDALRGRHFDLATQLVKAGARWDTFTVQSASRSPDGVRWLVESGYDVNTSLVGGTVLLPMVVTYNDEVSIPYLLEQGANPNLGPLMNPRDPGPMMNRRPVPNSCVVLNQAASTCTPEIFALLLAHGANIANATPLHNAAAAFTQLRVHSPICSRVLMLEYLVGLGLDVNALDDARTIPEDARGRTGTPLTYAIQWSRVEEARWLLEHGADPDKKSTFGWSARDQAKSMARGMPPDHEMAVLFRRFKLLEA</sequence>
<dbReference type="Proteomes" id="UP000800040">
    <property type="component" value="Unassembled WGS sequence"/>
</dbReference>
<protein>
    <submittedName>
        <fullName evidence="4">Ankyrin</fullName>
    </submittedName>
</protein>
<dbReference type="PANTHER" id="PTHR24189:SF50">
    <property type="entry name" value="ANKYRIN REPEAT AND SOCS BOX PROTEIN 2"/>
    <property type="match status" value="1"/>
</dbReference>
<proteinExistence type="predicted"/>
<evidence type="ECO:0000256" key="3">
    <source>
        <dbReference type="PROSITE-ProRule" id="PRU00023"/>
    </source>
</evidence>
<dbReference type="Pfam" id="PF12796">
    <property type="entry name" value="Ank_2"/>
    <property type="match status" value="1"/>
</dbReference>
<dbReference type="InterPro" id="IPR036770">
    <property type="entry name" value="Ankyrin_rpt-contain_sf"/>
</dbReference>
<dbReference type="Gene3D" id="1.25.40.20">
    <property type="entry name" value="Ankyrin repeat-containing domain"/>
    <property type="match status" value="1"/>
</dbReference>
<keyword evidence="5" id="KW-1185">Reference proteome</keyword>
<keyword evidence="1" id="KW-0677">Repeat</keyword>
<evidence type="ECO:0000256" key="2">
    <source>
        <dbReference type="ARBA" id="ARBA00023043"/>
    </source>
</evidence>
<gene>
    <name evidence="4" type="ORF">BDW02DRAFT_582837</name>
</gene>
<accession>A0A6A5JZS3</accession>
<evidence type="ECO:0000313" key="4">
    <source>
        <dbReference type="EMBL" id="KAF1830508.1"/>
    </source>
</evidence>
<dbReference type="AlphaFoldDB" id="A0A6A5JZS3"/>
<name>A0A6A5JZS3_9PLEO</name>
<dbReference type="OrthoDB" id="1722345at2759"/>
<dbReference type="InterPro" id="IPR002110">
    <property type="entry name" value="Ankyrin_rpt"/>
</dbReference>
<dbReference type="PANTHER" id="PTHR24189">
    <property type="entry name" value="MYOTROPHIN"/>
    <property type="match status" value="1"/>
</dbReference>
<dbReference type="SUPFAM" id="SSF48403">
    <property type="entry name" value="Ankyrin repeat"/>
    <property type="match status" value="1"/>
</dbReference>
<organism evidence="4 5">
    <name type="scientific">Decorospora gaudefroyi</name>
    <dbReference type="NCBI Taxonomy" id="184978"/>
    <lineage>
        <taxon>Eukaryota</taxon>
        <taxon>Fungi</taxon>
        <taxon>Dikarya</taxon>
        <taxon>Ascomycota</taxon>
        <taxon>Pezizomycotina</taxon>
        <taxon>Dothideomycetes</taxon>
        <taxon>Pleosporomycetidae</taxon>
        <taxon>Pleosporales</taxon>
        <taxon>Pleosporineae</taxon>
        <taxon>Pleosporaceae</taxon>
        <taxon>Decorospora</taxon>
    </lineage>
</organism>
<dbReference type="EMBL" id="ML975394">
    <property type="protein sequence ID" value="KAF1830508.1"/>
    <property type="molecule type" value="Genomic_DNA"/>
</dbReference>
<dbReference type="PROSITE" id="PS50088">
    <property type="entry name" value="ANK_REPEAT"/>
    <property type="match status" value="1"/>
</dbReference>
<dbReference type="InterPro" id="IPR050745">
    <property type="entry name" value="Multifunctional_regulatory"/>
</dbReference>
<evidence type="ECO:0000313" key="5">
    <source>
        <dbReference type="Proteomes" id="UP000800040"/>
    </source>
</evidence>
<reference evidence="4" key="1">
    <citation type="submission" date="2020-01" db="EMBL/GenBank/DDBJ databases">
        <authorList>
            <consortium name="DOE Joint Genome Institute"/>
            <person name="Haridas S."/>
            <person name="Albert R."/>
            <person name="Binder M."/>
            <person name="Bloem J."/>
            <person name="Labutti K."/>
            <person name="Salamov A."/>
            <person name="Andreopoulos B."/>
            <person name="Baker S.E."/>
            <person name="Barry K."/>
            <person name="Bills G."/>
            <person name="Bluhm B.H."/>
            <person name="Cannon C."/>
            <person name="Castanera R."/>
            <person name="Culley D.E."/>
            <person name="Daum C."/>
            <person name="Ezra D."/>
            <person name="Gonzalez J.B."/>
            <person name="Henrissat B."/>
            <person name="Kuo A."/>
            <person name="Liang C."/>
            <person name="Lipzen A."/>
            <person name="Lutzoni F."/>
            <person name="Magnuson J."/>
            <person name="Mondo S."/>
            <person name="Nolan M."/>
            <person name="Ohm R."/>
            <person name="Pangilinan J."/>
            <person name="Park H.-J."/>
            <person name="Ramirez L."/>
            <person name="Alfaro M."/>
            <person name="Sun H."/>
            <person name="Tritt A."/>
            <person name="Yoshinaga Y."/>
            <person name="Zwiers L.-H."/>
            <person name="Turgeon B.G."/>
            <person name="Goodwin S.B."/>
            <person name="Spatafora J.W."/>
            <person name="Crous P.W."/>
            <person name="Grigoriev I.V."/>
        </authorList>
    </citation>
    <scope>NUCLEOTIDE SEQUENCE</scope>
    <source>
        <strain evidence="4">P77</strain>
    </source>
</reference>
<evidence type="ECO:0000256" key="1">
    <source>
        <dbReference type="ARBA" id="ARBA00022737"/>
    </source>
</evidence>
<keyword evidence="2 3" id="KW-0040">ANK repeat</keyword>
<feature type="repeat" description="ANK" evidence="3">
    <location>
        <begin position="227"/>
        <end position="259"/>
    </location>
</feature>